<dbReference type="PANTHER" id="PTHR30547:SF5">
    <property type="entry name" value="NUCLEASE YHCG-RELATED"/>
    <property type="match status" value="1"/>
</dbReference>
<organism evidence="2 3">
    <name type="scientific">Butyrivibrio fibrisolvens</name>
    <dbReference type="NCBI Taxonomy" id="831"/>
    <lineage>
        <taxon>Bacteria</taxon>
        <taxon>Bacillati</taxon>
        <taxon>Bacillota</taxon>
        <taxon>Clostridia</taxon>
        <taxon>Lachnospirales</taxon>
        <taxon>Lachnospiraceae</taxon>
        <taxon>Butyrivibrio</taxon>
    </lineage>
</organism>
<dbReference type="EMBL" id="FOGJ01000055">
    <property type="protein sequence ID" value="SES43496.1"/>
    <property type="molecule type" value="Genomic_DNA"/>
</dbReference>
<evidence type="ECO:0000313" key="2">
    <source>
        <dbReference type="EMBL" id="SES43496.1"/>
    </source>
</evidence>
<keyword evidence="2" id="KW-0540">Nuclease</keyword>
<dbReference type="Proteomes" id="UP000182584">
    <property type="component" value="Unassembled WGS sequence"/>
</dbReference>
<dbReference type="GO" id="GO:0004519">
    <property type="term" value="F:endonuclease activity"/>
    <property type="evidence" value="ECO:0007669"/>
    <property type="project" value="UniProtKB-KW"/>
</dbReference>
<keyword evidence="2" id="KW-0255">Endonuclease</keyword>
<accession>A0A1H9XBC0</accession>
<dbReference type="InterPro" id="IPR011856">
    <property type="entry name" value="tRNA_endonuc-like_dom_sf"/>
</dbReference>
<evidence type="ECO:0000259" key="1">
    <source>
        <dbReference type="Pfam" id="PF06250"/>
    </source>
</evidence>
<dbReference type="Gene3D" id="3.40.1350.10">
    <property type="match status" value="1"/>
</dbReference>
<dbReference type="InterPro" id="IPR009362">
    <property type="entry name" value="YhcG_C"/>
</dbReference>
<name>A0A1H9XBC0_BUTFI</name>
<dbReference type="InterPro" id="IPR053148">
    <property type="entry name" value="PD-DEXK-like_domain"/>
</dbReference>
<dbReference type="AlphaFoldDB" id="A0A1H9XBC0"/>
<keyword evidence="2" id="KW-0378">Hydrolase</keyword>
<dbReference type="Pfam" id="PF06250">
    <property type="entry name" value="YhcG_C"/>
    <property type="match status" value="1"/>
</dbReference>
<gene>
    <name evidence="2" type="ORF">SAMN04487884_1552</name>
</gene>
<protein>
    <submittedName>
        <fullName evidence="2">Predicted nuclease of restriction endonuclease-like (RecB) superfamily, DUF1016 family</fullName>
    </submittedName>
</protein>
<reference evidence="2 3" key="1">
    <citation type="submission" date="2016-10" db="EMBL/GenBank/DDBJ databases">
        <authorList>
            <person name="de Groot N.N."/>
        </authorList>
    </citation>
    <scope>NUCLEOTIDE SEQUENCE [LARGE SCALE GENOMIC DNA]</scope>
    <source>
        <strain evidence="2 3">AR40</strain>
    </source>
</reference>
<feature type="domain" description="YhcG PDDEXK nuclease" evidence="1">
    <location>
        <begin position="33"/>
        <end position="186"/>
    </location>
</feature>
<dbReference type="OrthoDB" id="9801263at2"/>
<sequence length="200" mass="22936">MKIRDSFNLLNNRKAITNFSKTLPKIQSDLAQAITKDPYKFDFLTLRERYDEKELKDALMANIEKYLLELGNGFAFCGREVRIDMGETENFMDMLFYNIKLHCYVVVEIKVKEFDAADMGQLGTYMVAVNHQLKTEADAPTLGLLICKSKDNVKAKYALEASSQPMGISEYDINSFLPENYRSSLPTIEEIESELKDDDL</sequence>
<evidence type="ECO:0000313" key="3">
    <source>
        <dbReference type="Proteomes" id="UP000182584"/>
    </source>
</evidence>
<proteinExistence type="predicted"/>
<dbReference type="PANTHER" id="PTHR30547">
    <property type="entry name" value="UNCHARACTERIZED PROTEIN YHCG-RELATED"/>
    <property type="match status" value="1"/>
</dbReference>
<dbReference type="GO" id="GO:0003676">
    <property type="term" value="F:nucleic acid binding"/>
    <property type="evidence" value="ECO:0007669"/>
    <property type="project" value="InterPro"/>
</dbReference>